<dbReference type="AlphaFoldDB" id="A0A4V2K0L3"/>
<proteinExistence type="predicted"/>
<reference evidence="2" key="1">
    <citation type="submission" date="2019-01" db="EMBL/GenBank/DDBJ databases">
        <title>Draft genome sequences of three monokaryotic isolates of the white-rot basidiomycete fungus Dichomitus squalens.</title>
        <authorList>
            <consortium name="DOE Joint Genome Institute"/>
            <person name="Lopez S.C."/>
            <person name="Andreopoulos B."/>
            <person name="Pangilinan J."/>
            <person name="Lipzen A."/>
            <person name="Riley R."/>
            <person name="Ahrendt S."/>
            <person name="Ng V."/>
            <person name="Barry K."/>
            <person name="Daum C."/>
            <person name="Grigoriev I.V."/>
            <person name="Hilden K.S."/>
            <person name="Makela M.R."/>
            <person name="de Vries R.P."/>
        </authorList>
    </citation>
    <scope>NUCLEOTIDE SEQUENCE [LARGE SCALE GENOMIC DNA]</scope>
    <source>
        <strain evidence="2">OM18370.1</strain>
    </source>
</reference>
<gene>
    <name evidence="2" type="ORF">BD311DRAFT_777651</name>
</gene>
<evidence type="ECO:0000313" key="2">
    <source>
        <dbReference type="EMBL" id="TBU29293.1"/>
    </source>
</evidence>
<sequence>MHRAKASARVGPEHHGHASTAKAKGRLERAKDTVAAKNAATKREKARLRKKNKISDRHNAQKDTTASSEKPVDCNGSKSMKRVTFG</sequence>
<accession>A0A4V2K0L3</accession>
<dbReference type="EMBL" id="ML143414">
    <property type="protein sequence ID" value="TBU29293.1"/>
    <property type="molecule type" value="Genomic_DNA"/>
</dbReference>
<protein>
    <recommendedName>
        <fullName evidence="3">Small EDRK-rich factor-like N-terminal domain-containing protein</fullName>
    </recommendedName>
</protein>
<organism evidence="2">
    <name type="scientific">Dichomitus squalens</name>
    <dbReference type="NCBI Taxonomy" id="114155"/>
    <lineage>
        <taxon>Eukaryota</taxon>
        <taxon>Fungi</taxon>
        <taxon>Dikarya</taxon>
        <taxon>Basidiomycota</taxon>
        <taxon>Agaricomycotina</taxon>
        <taxon>Agaricomycetes</taxon>
        <taxon>Polyporales</taxon>
        <taxon>Polyporaceae</taxon>
        <taxon>Dichomitus</taxon>
    </lineage>
</organism>
<evidence type="ECO:0008006" key="3">
    <source>
        <dbReference type="Google" id="ProtNLM"/>
    </source>
</evidence>
<evidence type="ECO:0000256" key="1">
    <source>
        <dbReference type="SAM" id="MobiDB-lite"/>
    </source>
</evidence>
<dbReference type="Proteomes" id="UP000292957">
    <property type="component" value="Unassembled WGS sequence"/>
</dbReference>
<feature type="compositionally biased region" description="Basic and acidic residues" evidence="1">
    <location>
        <begin position="25"/>
        <end position="34"/>
    </location>
</feature>
<feature type="region of interest" description="Disordered" evidence="1">
    <location>
        <begin position="1"/>
        <end position="86"/>
    </location>
</feature>
<name>A0A4V2K0L3_9APHY</name>